<accession>A0ABY9I4I0</accession>
<protein>
    <submittedName>
        <fullName evidence="1">Uncharacterized protein</fullName>
    </submittedName>
</protein>
<organism evidence="1 2">
    <name type="scientific">Streptomyces laculatispora</name>
    <dbReference type="NCBI Taxonomy" id="887464"/>
    <lineage>
        <taxon>Bacteria</taxon>
        <taxon>Bacillati</taxon>
        <taxon>Actinomycetota</taxon>
        <taxon>Actinomycetes</taxon>
        <taxon>Kitasatosporales</taxon>
        <taxon>Streptomycetaceae</taxon>
        <taxon>Streptomyces</taxon>
    </lineage>
</organism>
<reference evidence="1 2" key="1">
    <citation type="submission" date="2023-03" db="EMBL/GenBank/DDBJ databases">
        <title>Isolation and description of six Streptomyces strains from soil environments, able to metabolize different microbial glucans.</title>
        <authorList>
            <person name="Widen T."/>
            <person name="Larsbrink J."/>
        </authorList>
    </citation>
    <scope>NUCLEOTIDE SEQUENCE [LARGE SCALE GENOMIC DNA]</scope>
    <source>
        <strain evidence="1 2">Mut2</strain>
    </source>
</reference>
<name>A0ABY9I4I0_9ACTN</name>
<dbReference type="RefSeq" id="WP_306087765.1">
    <property type="nucleotide sequence ID" value="NZ_CP120992.1"/>
</dbReference>
<evidence type="ECO:0000313" key="1">
    <source>
        <dbReference type="EMBL" id="WLQ41127.1"/>
    </source>
</evidence>
<evidence type="ECO:0000313" key="2">
    <source>
        <dbReference type="Proteomes" id="UP001229952"/>
    </source>
</evidence>
<dbReference type="Proteomes" id="UP001229952">
    <property type="component" value="Chromosome"/>
</dbReference>
<gene>
    <name evidence="1" type="ORF">P8A22_14710</name>
</gene>
<sequence>MTSPASPWHPDAGALPVLAPQGDFDYGSVPWLQEQIGTAVNATAE</sequence>
<dbReference type="EMBL" id="CP120992">
    <property type="protein sequence ID" value="WLQ41127.1"/>
    <property type="molecule type" value="Genomic_DNA"/>
</dbReference>
<keyword evidence="2" id="KW-1185">Reference proteome</keyword>
<proteinExistence type="predicted"/>